<gene>
    <name evidence="1" type="ORF">ACFSW8_17485</name>
</gene>
<dbReference type="RefSeq" id="WP_377089831.1">
    <property type="nucleotide sequence ID" value="NZ_JBHSJL010000014.1"/>
</dbReference>
<protein>
    <submittedName>
        <fullName evidence="1">Thioredoxin family (Seleno)protein</fullName>
    </submittedName>
</protein>
<evidence type="ECO:0000313" key="2">
    <source>
        <dbReference type="Proteomes" id="UP001597389"/>
    </source>
</evidence>
<dbReference type="SUPFAM" id="SSF55068">
    <property type="entry name" value="Peptide methionine sulfoxide reductase"/>
    <property type="match status" value="1"/>
</dbReference>
<dbReference type="InterPro" id="IPR036509">
    <property type="entry name" value="Met_Sox_Rdtase_MsrA_sf"/>
</dbReference>
<evidence type="ECO:0000313" key="1">
    <source>
        <dbReference type="EMBL" id="MFD2160701.1"/>
    </source>
</evidence>
<name>A0ABW4ZFQ7_9BACT</name>
<proteinExistence type="predicted"/>
<sequence length="238" mass="26791">MAHPIIVDAVEHSFIPLLVINNQASDKKTLQKFNEPAWNYQVVRFLDSQAQDILPRKDKIWSLEKLVPRMVAALNKSKQPIPPNLTLLAQELDTNNHGIAAFSQHCFWIGEAKLGAIKGVITTEAGWIGSNEVTLVRYHKPTIKLKSLINQAQNLHCANHIYLPKSPPSLTNTNSAYRELNLHTYKKAKNSDQKRQLKGTPYSKLSLTPAQSTKLNAYARTNQKAAHSFLTHEQKNSL</sequence>
<reference evidence="2" key="1">
    <citation type="journal article" date="2019" name="Int. J. Syst. Evol. Microbiol.">
        <title>The Global Catalogue of Microorganisms (GCM) 10K type strain sequencing project: providing services to taxonomists for standard genome sequencing and annotation.</title>
        <authorList>
            <consortium name="The Broad Institute Genomics Platform"/>
            <consortium name="The Broad Institute Genome Sequencing Center for Infectious Disease"/>
            <person name="Wu L."/>
            <person name="Ma J."/>
        </authorList>
    </citation>
    <scope>NUCLEOTIDE SEQUENCE [LARGE SCALE GENOMIC DNA]</scope>
    <source>
        <strain evidence="2">CCUG 57942</strain>
    </source>
</reference>
<accession>A0ABW4ZFQ7</accession>
<dbReference type="EMBL" id="JBHUJB010000089">
    <property type="protein sequence ID" value="MFD2160701.1"/>
    <property type="molecule type" value="Genomic_DNA"/>
</dbReference>
<comment type="caution">
    <text evidence="1">The sequence shown here is derived from an EMBL/GenBank/DDBJ whole genome shotgun (WGS) entry which is preliminary data.</text>
</comment>
<organism evidence="1 2">
    <name type="scientific">Rubritalea tangerina</name>
    <dbReference type="NCBI Taxonomy" id="430798"/>
    <lineage>
        <taxon>Bacteria</taxon>
        <taxon>Pseudomonadati</taxon>
        <taxon>Verrucomicrobiota</taxon>
        <taxon>Verrucomicrobiia</taxon>
        <taxon>Verrucomicrobiales</taxon>
        <taxon>Rubritaleaceae</taxon>
        <taxon>Rubritalea</taxon>
    </lineage>
</organism>
<dbReference type="Proteomes" id="UP001597389">
    <property type="component" value="Unassembled WGS sequence"/>
</dbReference>
<keyword evidence="2" id="KW-1185">Reference proteome</keyword>